<dbReference type="Proteomes" id="UP000070612">
    <property type="component" value="Unassembled WGS sequence"/>
</dbReference>
<feature type="compositionally biased region" description="Basic and acidic residues" evidence="1">
    <location>
        <begin position="89"/>
        <end position="98"/>
    </location>
</feature>
<dbReference type="RefSeq" id="WP_067859673.1">
    <property type="nucleotide sequence ID" value="NZ_LGTW01000041.1"/>
</dbReference>
<evidence type="ECO:0000313" key="2">
    <source>
        <dbReference type="EMBL" id="KWX19577.1"/>
    </source>
</evidence>
<feature type="region of interest" description="Disordered" evidence="1">
    <location>
        <begin position="75"/>
        <end position="112"/>
    </location>
</feature>
<accession>A0A132PBF0</accession>
<comment type="caution">
    <text evidence="2">The sequence shown here is derived from an EMBL/GenBank/DDBJ whole genome shotgun (WGS) entry which is preliminary data.</text>
</comment>
<keyword evidence="3" id="KW-1185">Reference proteome</keyword>
<evidence type="ECO:0000313" key="3">
    <source>
        <dbReference type="Proteomes" id="UP000070612"/>
    </source>
</evidence>
<reference evidence="2 3" key="1">
    <citation type="submission" date="2015-07" db="EMBL/GenBank/DDBJ databases">
        <title>A draft genome sequence of Mycobacterium wolinskyi.</title>
        <authorList>
            <person name="de Man T.J."/>
            <person name="Perry K.A."/>
            <person name="Coulliette A.D."/>
            <person name="Jensen B."/>
            <person name="Toney N.C."/>
            <person name="Limbago B.M."/>
            <person name="Noble-Wang J."/>
        </authorList>
    </citation>
    <scope>NUCLEOTIDE SEQUENCE [LARGE SCALE GENOMIC DNA]</scope>
    <source>
        <strain evidence="2 3">CDC_01</strain>
    </source>
</reference>
<dbReference type="EMBL" id="LGTW01000041">
    <property type="protein sequence ID" value="KWX19577.1"/>
    <property type="molecule type" value="Genomic_DNA"/>
</dbReference>
<evidence type="ECO:0000256" key="1">
    <source>
        <dbReference type="SAM" id="MobiDB-lite"/>
    </source>
</evidence>
<name>A0A132PBF0_9MYCO</name>
<organism evidence="2 3">
    <name type="scientific">Mycolicibacterium wolinskyi</name>
    <dbReference type="NCBI Taxonomy" id="59750"/>
    <lineage>
        <taxon>Bacteria</taxon>
        <taxon>Bacillati</taxon>
        <taxon>Actinomycetota</taxon>
        <taxon>Actinomycetes</taxon>
        <taxon>Mycobacteriales</taxon>
        <taxon>Mycobacteriaceae</taxon>
        <taxon>Mycolicibacterium</taxon>
    </lineage>
</organism>
<dbReference type="AlphaFoldDB" id="A0A132PBF0"/>
<sequence>MMHQLAIDTNDQWTVSVHADAHTAHTALLSYADRTDCTLRAIQNHPAFSSWELITLHDNRPHALATIEPLYRYQKGDDSTPGRFTPATFDDHISDREAPLANPQPGPARSHA</sequence>
<dbReference type="PATRIC" id="fig|59750.3.peg.5763"/>
<protein>
    <submittedName>
        <fullName evidence="2">Uncharacterized protein</fullName>
    </submittedName>
</protein>
<proteinExistence type="predicted"/>
<gene>
    <name evidence="2" type="ORF">AFM11_35170</name>
</gene>